<dbReference type="InterPro" id="IPR022742">
    <property type="entry name" value="Hydrolase_4"/>
</dbReference>
<name>A0A0F9HVT5_9ZZZZ</name>
<dbReference type="Pfam" id="PF12146">
    <property type="entry name" value="Hydrolase_4"/>
    <property type="match status" value="1"/>
</dbReference>
<accession>A0A0F9HVT5</accession>
<comment type="caution">
    <text evidence="2">The sequence shown here is derived from an EMBL/GenBank/DDBJ whole genome shotgun (WGS) entry which is preliminary data.</text>
</comment>
<dbReference type="InterPro" id="IPR029058">
    <property type="entry name" value="AB_hydrolase_fold"/>
</dbReference>
<gene>
    <name evidence="2" type="ORF">LCGC14_1654850</name>
</gene>
<proteinExistence type="predicted"/>
<feature type="domain" description="Serine aminopeptidase S33" evidence="1">
    <location>
        <begin position="26"/>
        <end position="296"/>
    </location>
</feature>
<organism evidence="2">
    <name type="scientific">marine sediment metagenome</name>
    <dbReference type="NCBI Taxonomy" id="412755"/>
    <lineage>
        <taxon>unclassified sequences</taxon>
        <taxon>metagenomes</taxon>
        <taxon>ecological metagenomes</taxon>
    </lineage>
</organism>
<dbReference type="EMBL" id="LAZR01013969">
    <property type="protein sequence ID" value="KKM19516.1"/>
    <property type="molecule type" value="Genomic_DNA"/>
</dbReference>
<dbReference type="Gene3D" id="3.40.50.1820">
    <property type="entry name" value="alpha/beta hydrolase"/>
    <property type="match status" value="1"/>
</dbReference>
<protein>
    <recommendedName>
        <fullName evidence="1">Serine aminopeptidase S33 domain-containing protein</fullName>
    </recommendedName>
</protein>
<dbReference type="AlphaFoldDB" id="A0A0F9HVT5"/>
<reference evidence="2" key="1">
    <citation type="journal article" date="2015" name="Nature">
        <title>Complex archaea that bridge the gap between prokaryotes and eukaryotes.</title>
        <authorList>
            <person name="Spang A."/>
            <person name="Saw J.H."/>
            <person name="Jorgensen S.L."/>
            <person name="Zaremba-Niedzwiedzka K."/>
            <person name="Martijn J."/>
            <person name="Lind A.E."/>
            <person name="van Eijk R."/>
            <person name="Schleper C."/>
            <person name="Guy L."/>
            <person name="Ettema T.J."/>
        </authorList>
    </citation>
    <scope>NUCLEOTIDE SEQUENCE</scope>
</reference>
<dbReference type="PANTHER" id="PTHR11614">
    <property type="entry name" value="PHOSPHOLIPASE-RELATED"/>
    <property type="match status" value="1"/>
</dbReference>
<evidence type="ECO:0000313" key="2">
    <source>
        <dbReference type="EMBL" id="KKM19516.1"/>
    </source>
</evidence>
<dbReference type="SUPFAM" id="SSF53474">
    <property type="entry name" value="alpha/beta-Hydrolases"/>
    <property type="match status" value="1"/>
</dbReference>
<evidence type="ECO:0000259" key="1">
    <source>
        <dbReference type="Pfam" id="PF12146"/>
    </source>
</evidence>
<dbReference type="InterPro" id="IPR051044">
    <property type="entry name" value="MAG_DAG_Lipase"/>
</dbReference>
<sequence>MKSSTFTFIDRDGIAIFVYKWEPDIKPKAVVQIVHGLAEHAKRYTRLAEALCNKGYICFANDQRGHGLTAGDLTEATLEGNAGVLGLDGWKGVVNDVYQLSKIIIKENTKIPLFLLGHSWGAMVSQDYIQEWGNQISGCILSGTSGDYTANEEVKNIVNAEIKEIGLTTPSQKLNDLIFKANNTSWENDEGATGFEWLSRDKKEVQKYIDDPWCGFITPASLWLEFFKGLEKIYHPENEKKIPKILPIYFIAGSLDPIGSKTVGIKSMISRLERYGIKDVSYKFYNDARHEPFNEINRDEVVNDLINWLDSHL</sequence>